<dbReference type="GO" id="GO:0000978">
    <property type="term" value="F:RNA polymerase II cis-regulatory region sequence-specific DNA binding"/>
    <property type="evidence" value="ECO:0007669"/>
    <property type="project" value="TreeGrafter"/>
</dbReference>
<feature type="compositionally biased region" description="Low complexity" evidence="3">
    <location>
        <begin position="59"/>
        <end position="69"/>
    </location>
</feature>
<evidence type="ECO:0000256" key="3">
    <source>
        <dbReference type="SAM" id="MobiDB-lite"/>
    </source>
</evidence>
<feature type="compositionally biased region" description="Low complexity" evidence="3">
    <location>
        <begin position="119"/>
        <end position="132"/>
    </location>
</feature>
<feature type="compositionally biased region" description="Basic and acidic residues" evidence="3">
    <location>
        <begin position="160"/>
        <end position="171"/>
    </location>
</feature>
<dbReference type="PROSITE" id="PS50118">
    <property type="entry name" value="HMG_BOX_2"/>
    <property type="match status" value="1"/>
</dbReference>
<feature type="DNA-binding region" description="HMG box" evidence="2">
    <location>
        <begin position="1"/>
        <end position="33"/>
    </location>
</feature>
<dbReference type="InterPro" id="IPR009071">
    <property type="entry name" value="HMG_box_dom"/>
</dbReference>
<feature type="compositionally biased region" description="Basic residues" evidence="3">
    <location>
        <begin position="35"/>
        <end position="45"/>
    </location>
</feature>
<keyword evidence="2" id="KW-0539">Nucleus</keyword>
<keyword evidence="6" id="KW-1185">Reference proteome</keyword>
<dbReference type="PANTHER" id="PTHR10270">
    <property type="entry name" value="SOX TRANSCRIPTION FACTOR"/>
    <property type="match status" value="1"/>
</dbReference>
<feature type="region of interest" description="Disordered" evidence="3">
    <location>
        <begin position="150"/>
        <end position="235"/>
    </location>
</feature>
<evidence type="ECO:0000259" key="4">
    <source>
        <dbReference type="PROSITE" id="PS50118"/>
    </source>
</evidence>
<evidence type="ECO:0000256" key="1">
    <source>
        <dbReference type="ARBA" id="ARBA00023125"/>
    </source>
</evidence>
<gene>
    <name evidence="5" type="ORF">Anas_11566</name>
</gene>
<sequence>KKWRSLTPSDKRSFVEEAERLRLKHMAEHPDYKYRPRRRKQHQQKKSNTPLPGITSGASSSQPSLVTTSSSLLSSVKKEDGAVPGGYLQATLSTSLSSSGISGFSQAYCPPSYPPPLLHTPESSPTCSPEPTYHYQPSLSTTAVTSCSITALPTPPEISPQDHEVNSEHSHLHLQSLSHHHHQLRQEQSPRPYPDSQGNVQPNHLMLYPYDKNVPYQENDETSPYYPLQQGSQQQHQVAPSSSIGGKYYCFSNSGSQICYPGYSSPYPGITYGGPINDYQEYGIIPEGYYPPPYESQEYGSYNLHAVSNFQREIPVGGDILDVDRSEFDCYLKGSERVHHNMSSNYSWSPSAPSRASIDVKSQEGRERLSTSHQTSEEISKPSSGEMSEEMKRKITMNESLIKKELVDEDKPEDKDNTNEDSYPELPELQRDILNSFIYIKKLVMCKDCIILSYGVVCLCLKGFIILRAHYKVVCNIV</sequence>
<evidence type="ECO:0000313" key="6">
    <source>
        <dbReference type="Proteomes" id="UP000326759"/>
    </source>
</evidence>
<feature type="compositionally biased region" description="Low complexity" evidence="3">
    <location>
        <begin position="343"/>
        <end position="354"/>
    </location>
</feature>
<evidence type="ECO:0000313" key="5">
    <source>
        <dbReference type="EMBL" id="KAB7504568.1"/>
    </source>
</evidence>
<feature type="non-terminal residue" evidence="5">
    <location>
        <position position="1"/>
    </location>
</feature>
<dbReference type="InterPro" id="IPR036910">
    <property type="entry name" value="HMG_box_dom_sf"/>
</dbReference>
<feature type="region of interest" description="Disordered" evidence="3">
    <location>
        <begin position="115"/>
        <end position="136"/>
    </location>
</feature>
<feature type="region of interest" description="Disordered" evidence="3">
    <location>
        <begin position="342"/>
        <end position="392"/>
    </location>
</feature>
<comment type="caution">
    <text evidence="5">The sequence shown here is derived from an EMBL/GenBank/DDBJ whole genome shotgun (WGS) entry which is preliminary data.</text>
</comment>
<dbReference type="Proteomes" id="UP000326759">
    <property type="component" value="Unassembled WGS sequence"/>
</dbReference>
<feature type="compositionally biased region" description="Basic and acidic residues" evidence="3">
    <location>
        <begin position="25"/>
        <end position="34"/>
    </location>
</feature>
<dbReference type="EMBL" id="SEYY01002838">
    <property type="protein sequence ID" value="KAB7504568.1"/>
    <property type="molecule type" value="Genomic_DNA"/>
</dbReference>
<proteinExistence type="predicted"/>
<feature type="compositionally biased region" description="Basic and acidic residues" evidence="3">
    <location>
        <begin position="361"/>
        <end position="380"/>
    </location>
</feature>
<feature type="region of interest" description="Disordered" evidence="3">
    <location>
        <begin position="25"/>
        <end position="69"/>
    </location>
</feature>
<protein>
    <submittedName>
        <fullName evidence="5">Putative transcription factor SOX-15</fullName>
    </submittedName>
</protein>
<accession>A0A5N5TER1</accession>
<evidence type="ECO:0000256" key="2">
    <source>
        <dbReference type="PROSITE-ProRule" id="PRU00267"/>
    </source>
</evidence>
<dbReference type="Pfam" id="PF00505">
    <property type="entry name" value="HMG_box"/>
    <property type="match status" value="1"/>
</dbReference>
<dbReference type="SUPFAM" id="SSF47095">
    <property type="entry name" value="HMG-box"/>
    <property type="match status" value="1"/>
</dbReference>
<dbReference type="AlphaFoldDB" id="A0A5N5TER1"/>
<feature type="domain" description="HMG box" evidence="4">
    <location>
        <begin position="1"/>
        <end position="33"/>
    </location>
</feature>
<keyword evidence="1 2" id="KW-0238">DNA-binding</keyword>
<dbReference type="GO" id="GO:0030154">
    <property type="term" value="P:cell differentiation"/>
    <property type="evidence" value="ECO:0007669"/>
    <property type="project" value="TreeGrafter"/>
</dbReference>
<reference evidence="5 6" key="1">
    <citation type="journal article" date="2019" name="PLoS Biol.">
        <title>Sex chromosomes control vertical transmission of feminizing Wolbachia symbionts in an isopod.</title>
        <authorList>
            <person name="Becking T."/>
            <person name="Chebbi M.A."/>
            <person name="Giraud I."/>
            <person name="Moumen B."/>
            <person name="Laverre T."/>
            <person name="Caubet Y."/>
            <person name="Peccoud J."/>
            <person name="Gilbert C."/>
            <person name="Cordaux R."/>
        </authorList>
    </citation>
    <scope>NUCLEOTIDE SEQUENCE [LARGE SCALE GENOMIC DNA]</scope>
    <source>
        <strain evidence="5">ANa2</strain>
        <tissue evidence="5">Whole body excluding digestive tract and cuticle</tissue>
    </source>
</reference>
<dbReference type="PANTHER" id="PTHR10270:SF317">
    <property type="entry name" value="TRANSCRIPTION FACTOR SOX-15-RELATED"/>
    <property type="match status" value="1"/>
</dbReference>
<organism evidence="5 6">
    <name type="scientific">Armadillidium nasatum</name>
    <dbReference type="NCBI Taxonomy" id="96803"/>
    <lineage>
        <taxon>Eukaryota</taxon>
        <taxon>Metazoa</taxon>
        <taxon>Ecdysozoa</taxon>
        <taxon>Arthropoda</taxon>
        <taxon>Crustacea</taxon>
        <taxon>Multicrustacea</taxon>
        <taxon>Malacostraca</taxon>
        <taxon>Eumalacostraca</taxon>
        <taxon>Peracarida</taxon>
        <taxon>Isopoda</taxon>
        <taxon>Oniscidea</taxon>
        <taxon>Crinocheta</taxon>
        <taxon>Armadillidiidae</taxon>
        <taxon>Armadillidium</taxon>
    </lineage>
</organism>
<dbReference type="InterPro" id="IPR050140">
    <property type="entry name" value="SRY-related_HMG-box_TF-like"/>
</dbReference>
<name>A0A5N5TER1_9CRUS</name>
<dbReference type="OrthoDB" id="6377549at2759"/>
<dbReference type="GO" id="GO:0001228">
    <property type="term" value="F:DNA-binding transcription activator activity, RNA polymerase II-specific"/>
    <property type="evidence" value="ECO:0007669"/>
    <property type="project" value="TreeGrafter"/>
</dbReference>
<dbReference type="Gene3D" id="1.10.30.10">
    <property type="entry name" value="High mobility group box domain"/>
    <property type="match status" value="1"/>
</dbReference>
<dbReference type="GO" id="GO:0005634">
    <property type="term" value="C:nucleus"/>
    <property type="evidence" value="ECO:0007669"/>
    <property type="project" value="UniProtKB-UniRule"/>
</dbReference>